<name>A0A074ZCT2_OPIVI</name>
<gene>
    <name evidence="2" type="ORF">T265_07379</name>
</gene>
<evidence type="ECO:0000313" key="3">
    <source>
        <dbReference type="Proteomes" id="UP000054324"/>
    </source>
</evidence>
<dbReference type="AlphaFoldDB" id="A0A074ZCT2"/>
<dbReference type="GeneID" id="20321558"/>
<keyword evidence="1" id="KW-1133">Transmembrane helix</keyword>
<evidence type="ECO:0000313" key="2">
    <source>
        <dbReference type="EMBL" id="KER25086.1"/>
    </source>
</evidence>
<evidence type="ECO:0000256" key="1">
    <source>
        <dbReference type="SAM" id="Phobius"/>
    </source>
</evidence>
<reference evidence="2 3" key="1">
    <citation type="submission" date="2013-11" db="EMBL/GenBank/DDBJ databases">
        <title>Opisthorchis viverrini - life in the bile duct.</title>
        <authorList>
            <person name="Young N.D."/>
            <person name="Nagarajan N."/>
            <person name="Lin S.J."/>
            <person name="Korhonen P.K."/>
            <person name="Jex A.R."/>
            <person name="Hall R.S."/>
            <person name="Safavi-Hemami H."/>
            <person name="Kaewkong W."/>
            <person name="Bertrand D."/>
            <person name="Gao S."/>
            <person name="Seet Q."/>
            <person name="Wongkham S."/>
            <person name="Teh B.T."/>
            <person name="Wongkham C."/>
            <person name="Intapan P.M."/>
            <person name="Maleewong W."/>
            <person name="Yang X."/>
            <person name="Hu M."/>
            <person name="Wang Z."/>
            <person name="Hofmann A."/>
            <person name="Sternberg P.W."/>
            <person name="Tan P."/>
            <person name="Wang J."/>
            <person name="Gasser R.B."/>
        </authorList>
    </citation>
    <scope>NUCLEOTIDE SEQUENCE [LARGE SCALE GENOMIC DNA]</scope>
</reference>
<proteinExistence type="predicted"/>
<organism evidence="2 3">
    <name type="scientific">Opisthorchis viverrini</name>
    <name type="common">Southeast Asian liver fluke</name>
    <dbReference type="NCBI Taxonomy" id="6198"/>
    <lineage>
        <taxon>Eukaryota</taxon>
        <taxon>Metazoa</taxon>
        <taxon>Spiralia</taxon>
        <taxon>Lophotrochozoa</taxon>
        <taxon>Platyhelminthes</taxon>
        <taxon>Trematoda</taxon>
        <taxon>Digenea</taxon>
        <taxon>Opisthorchiida</taxon>
        <taxon>Opisthorchiata</taxon>
        <taxon>Opisthorchiidae</taxon>
        <taxon>Opisthorchis</taxon>
    </lineage>
</organism>
<keyword evidence="3" id="KW-1185">Reference proteome</keyword>
<dbReference type="EMBL" id="KL596787">
    <property type="protein sequence ID" value="KER25086.1"/>
    <property type="molecule type" value="Genomic_DNA"/>
</dbReference>
<dbReference type="Proteomes" id="UP000054324">
    <property type="component" value="Unassembled WGS sequence"/>
</dbReference>
<feature type="transmembrane region" description="Helical" evidence="1">
    <location>
        <begin position="26"/>
        <end position="45"/>
    </location>
</feature>
<keyword evidence="1" id="KW-0812">Transmembrane</keyword>
<sequence length="84" mass="9480">MSHGATQSYLMGVVTMSHHVDGNVQAVYVPIGALVFWVITVIDGIKSVFSSEASLSYNYQLFESLFVRKIIKMDWEGIWCQFTT</sequence>
<keyword evidence="1" id="KW-0472">Membrane</keyword>
<protein>
    <submittedName>
        <fullName evidence="2">Uncharacterized protein</fullName>
    </submittedName>
</protein>
<dbReference type="KEGG" id="ovi:T265_07379"/>
<dbReference type="CTD" id="20321558"/>
<dbReference type="RefSeq" id="XP_009171147.1">
    <property type="nucleotide sequence ID" value="XM_009172883.1"/>
</dbReference>
<accession>A0A074ZCT2</accession>